<keyword evidence="4 11" id="KW-0813">Transport</keyword>
<dbReference type="OrthoDB" id="9813947at2"/>
<comment type="subcellular location">
    <subcellularLocation>
        <location evidence="1 11">Cell membrane</location>
        <topology evidence="1 11">Multi-pass membrane protein</topology>
    </subcellularLocation>
</comment>
<evidence type="ECO:0000256" key="3">
    <source>
        <dbReference type="ARBA" id="ARBA00017876"/>
    </source>
</evidence>
<evidence type="ECO:0000256" key="9">
    <source>
        <dbReference type="ARBA" id="ARBA00023010"/>
    </source>
</evidence>
<protein>
    <recommendedName>
        <fullName evidence="3 11">Protein-export membrane protein SecG</fullName>
    </recommendedName>
</protein>
<evidence type="ECO:0000313" key="13">
    <source>
        <dbReference type="EMBL" id="THD09037.1"/>
    </source>
</evidence>
<dbReference type="PRINTS" id="PR01651">
    <property type="entry name" value="SECGEXPORT"/>
</dbReference>
<dbReference type="AlphaFoldDB" id="A0A4S3KJS6"/>
<dbReference type="GO" id="GO:0005886">
    <property type="term" value="C:plasma membrane"/>
    <property type="evidence" value="ECO:0007669"/>
    <property type="project" value="UniProtKB-SubCell"/>
</dbReference>
<keyword evidence="8 11" id="KW-1133">Transmembrane helix</keyword>
<keyword evidence="7 11" id="KW-0653">Protein transport</keyword>
<comment type="caution">
    <text evidence="13">The sequence shown here is derived from an EMBL/GenBank/DDBJ whole genome shotgun (WGS) entry which is preliminary data.</text>
</comment>
<evidence type="ECO:0000256" key="6">
    <source>
        <dbReference type="ARBA" id="ARBA00022692"/>
    </source>
</evidence>
<evidence type="ECO:0000256" key="10">
    <source>
        <dbReference type="ARBA" id="ARBA00023136"/>
    </source>
</evidence>
<comment type="caution">
    <text evidence="11">Lacks conserved residue(s) required for the propagation of feature annotation.</text>
</comment>
<dbReference type="PANTHER" id="PTHR34182:SF1">
    <property type="entry name" value="PROTEIN-EXPORT MEMBRANE PROTEIN SECG"/>
    <property type="match status" value="1"/>
</dbReference>
<organism evidence="13 14">
    <name type="scientific">Metallibacterium scheffleri</name>
    <dbReference type="NCBI Taxonomy" id="993689"/>
    <lineage>
        <taxon>Bacteria</taxon>
        <taxon>Pseudomonadati</taxon>
        <taxon>Pseudomonadota</taxon>
        <taxon>Gammaproteobacteria</taxon>
        <taxon>Lysobacterales</taxon>
        <taxon>Rhodanobacteraceae</taxon>
        <taxon>Metallibacterium</taxon>
    </lineage>
</organism>
<keyword evidence="5 11" id="KW-1003">Cell membrane</keyword>
<dbReference type="Pfam" id="PF03840">
    <property type="entry name" value="SecG"/>
    <property type="match status" value="1"/>
</dbReference>
<keyword evidence="9 11" id="KW-0811">Translocation</keyword>
<dbReference type="NCBIfam" id="TIGR00810">
    <property type="entry name" value="secG"/>
    <property type="match status" value="1"/>
</dbReference>
<dbReference type="Proteomes" id="UP000307749">
    <property type="component" value="Unassembled WGS sequence"/>
</dbReference>
<evidence type="ECO:0000256" key="4">
    <source>
        <dbReference type="ARBA" id="ARBA00022448"/>
    </source>
</evidence>
<keyword evidence="6 11" id="KW-0812">Transmembrane</keyword>
<keyword evidence="10 11" id="KW-0472">Membrane</keyword>
<dbReference type="GO" id="GO:0065002">
    <property type="term" value="P:intracellular protein transmembrane transport"/>
    <property type="evidence" value="ECO:0007669"/>
    <property type="project" value="TreeGrafter"/>
</dbReference>
<dbReference type="InterPro" id="IPR004692">
    <property type="entry name" value="SecG"/>
</dbReference>
<dbReference type="GO" id="GO:0043952">
    <property type="term" value="P:protein transport by the Sec complex"/>
    <property type="evidence" value="ECO:0007669"/>
    <property type="project" value="TreeGrafter"/>
</dbReference>
<gene>
    <name evidence="13" type="ORF">B1806_12280</name>
</gene>
<reference evidence="13 14" key="1">
    <citation type="submission" date="2017-02" db="EMBL/GenBank/DDBJ databases">
        <title>Whole genome sequencing of Metallibacterium scheffleri DSM 24874 (T).</title>
        <authorList>
            <person name="Kumar S."/>
            <person name="Patil P."/>
            <person name="Patil P.B."/>
        </authorList>
    </citation>
    <scope>NUCLEOTIDE SEQUENCE [LARGE SCALE GENOMIC DNA]</scope>
    <source>
        <strain evidence="13 14">DSM 24874</strain>
    </source>
</reference>
<dbReference type="EMBL" id="MWQO01000043">
    <property type="protein sequence ID" value="THD09037.1"/>
    <property type="molecule type" value="Genomic_DNA"/>
</dbReference>
<comment type="similarity">
    <text evidence="2 11">Belongs to the SecG family.</text>
</comment>
<feature type="transmembrane region" description="Helical" evidence="11">
    <location>
        <begin position="51"/>
        <end position="74"/>
    </location>
</feature>
<evidence type="ECO:0000256" key="12">
    <source>
        <dbReference type="SAM" id="MobiDB-lite"/>
    </source>
</evidence>
<sequence>MFTIFSILYVLIAASMIVLILLQRGDGANAGAGFGGGASGTVFGARGSSSFLSRATAVLATLFFVVSLGMAIYLSRAGTPQATAQQGLGVMAGAAPSAAAKAQTRPAQIASPVVPTTKAPVAAPAAPAPKPEAAGGK</sequence>
<evidence type="ECO:0000256" key="8">
    <source>
        <dbReference type="ARBA" id="ARBA00022989"/>
    </source>
</evidence>
<evidence type="ECO:0000256" key="11">
    <source>
        <dbReference type="RuleBase" id="RU365087"/>
    </source>
</evidence>
<dbReference type="GO" id="GO:0015450">
    <property type="term" value="F:protein-transporting ATPase activity"/>
    <property type="evidence" value="ECO:0007669"/>
    <property type="project" value="UniProtKB-UniRule"/>
</dbReference>
<evidence type="ECO:0000256" key="1">
    <source>
        <dbReference type="ARBA" id="ARBA00004651"/>
    </source>
</evidence>
<comment type="function">
    <text evidence="11">Involved in protein export. Participates in an early event of protein translocation.</text>
</comment>
<evidence type="ECO:0000256" key="5">
    <source>
        <dbReference type="ARBA" id="ARBA00022475"/>
    </source>
</evidence>
<evidence type="ECO:0000313" key="14">
    <source>
        <dbReference type="Proteomes" id="UP000307749"/>
    </source>
</evidence>
<evidence type="ECO:0000256" key="7">
    <source>
        <dbReference type="ARBA" id="ARBA00022927"/>
    </source>
</evidence>
<dbReference type="STRING" id="993689.GCA_002077135_02567"/>
<proteinExistence type="inferred from homology"/>
<evidence type="ECO:0000256" key="2">
    <source>
        <dbReference type="ARBA" id="ARBA00008445"/>
    </source>
</evidence>
<feature type="region of interest" description="Disordered" evidence="12">
    <location>
        <begin position="118"/>
        <end position="137"/>
    </location>
</feature>
<accession>A0A4S3KJS6</accession>
<dbReference type="RefSeq" id="WP_081128268.1">
    <property type="nucleotide sequence ID" value="NZ_DAHXOC010000013.1"/>
</dbReference>
<dbReference type="PANTHER" id="PTHR34182">
    <property type="entry name" value="PROTEIN-EXPORT MEMBRANE PROTEIN SECG"/>
    <property type="match status" value="1"/>
</dbReference>
<keyword evidence="14" id="KW-1185">Reference proteome</keyword>
<dbReference type="GO" id="GO:0009306">
    <property type="term" value="P:protein secretion"/>
    <property type="evidence" value="ECO:0007669"/>
    <property type="project" value="UniProtKB-UniRule"/>
</dbReference>
<name>A0A4S3KJS6_9GAMM</name>